<evidence type="ECO:0000256" key="1">
    <source>
        <dbReference type="SAM" id="MobiDB-lite"/>
    </source>
</evidence>
<keyword evidence="3" id="KW-1185">Reference proteome</keyword>
<accession>A0A8T0ERB7</accession>
<proteinExistence type="predicted"/>
<comment type="caution">
    <text evidence="2">The sequence shown here is derived from an EMBL/GenBank/DDBJ whole genome shotgun (WGS) entry which is preliminary data.</text>
</comment>
<reference evidence="2" key="2">
    <citation type="submission" date="2020-06" db="EMBL/GenBank/DDBJ databases">
        <authorList>
            <person name="Sheffer M."/>
        </authorList>
    </citation>
    <scope>NUCLEOTIDE SEQUENCE</scope>
</reference>
<dbReference type="AlphaFoldDB" id="A0A8T0ERB7"/>
<sequence>MNKENLVAICKKQLQKFLDDSKYRDRVYLRKKYFLEKCLKKALVEAKKERKIKDAEKRTQQRVGGPANYENALNSKSITEDELIKEALEGILPTQSDHQIINFDDPEIIFPKQVEGELQQHRMAGRENYEYVPNCEWILQSENRSLLSSTSLNSSNLGDLEGLIPAEIPEEDFNGPQEHSSLYANIQKNESSLNQYIQEFCRHLEQIGEIPEEDFKGPEESRMYGDPQNNNTDIHQYIDELCNALEQTGDLQELTYIIL</sequence>
<evidence type="ECO:0000313" key="3">
    <source>
        <dbReference type="Proteomes" id="UP000807504"/>
    </source>
</evidence>
<feature type="compositionally biased region" description="Basic and acidic residues" evidence="1">
    <location>
        <begin position="50"/>
        <end position="59"/>
    </location>
</feature>
<name>A0A8T0ERB7_ARGBR</name>
<reference evidence="2" key="1">
    <citation type="journal article" date="2020" name="bioRxiv">
        <title>Chromosome-level reference genome of the European wasp spider Argiope bruennichi: a resource for studies on range expansion and evolutionary adaptation.</title>
        <authorList>
            <person name="Sheffer M.M."/>
            <person name="Hoppe A."/>
            <person name="Krehenwinkel H."/>
            <person name="Uhl G."/>
            <person name="Kuss A.W."/>
            <person name="Jensen L."/>
            <person name="Jensen C."/>
            <person name="Gillespie R.G."/>
            <person name="Hoff K.J."/>
            <person name="Prost S."/>
        </authorList>
    </citation>
    <scope>NUCLEOTIDE SEQUENCE</scope>
</reference>
<protein>
    <submittedName>
        <fullName evidence="2">Uncharacterized protein</fullName>
    </submittedName>
</protein>
<evidence type="ECO:0000313" key="2">
    <source>
        <dbReference type="EMBL" id="KAF8778473.1"/>
    </source>
</evidence>
<dbReference type="EMBL" id="JABXBU010002072">
    <property type="protein sequence ID" value="KAF8778473.1"/>
    <property type="molecule type" value="Genomic_DNA"/>
</dbReference>
<dbReference type="Proteomes" id="UP000807504">
    <property type="component" value="Unassembled WGS sequence"/>
</dbReference>
<organism evidence="2 3">
    <name type="scientific">Argiope bruennichi</name>
    <name type="common">Wasp spider</name>
    <name type="synonym">Aranea bruennichi</name>
    <dbReference type="NCBI Taxonomy" id="94029"/>
    <lineage>
        <taxon>Eukaryota</taxon>
        <taxon>Metazoa</taxon>
        <taxon>Ecdysozoa</taxon>
        <taxon>Arthropoda</taxon>
        <taxon>Chelicerata</taxon>
        <taxon>Arachnida</taxon>
        <taxon>Araneae</taxon>
        <taxon>Araneomorphae</taxon>
        <taxon>Entelegynae</taxon>
        <taxon>Araneoidea</taxon>
        <taxon>Araneidae</taxon>
        <taxon>Argiope</taxon>
    </lineage>
</organism>
<gene>
    <name evidence="2" type="ORF">HNY73_015193</name>
</gene>
<feature type="region of interest" description="Disordered" evidence="1">
    <location>
        <begin position="50"/>
        <end position="71"/>
    </location>
</feature>